<comment type="subcellular location">
    <subcellularLocation>
        <location evidence="2">Nucleus</location>
    </subcellularLocation>
</comment>
<evidence type="ECO:0000256" key="2">
    <source>
        <dbReference type="PROSITE-ProRule" id="PRU00358"/>
    </source>
</evidence>
<feature type="compositionally biased region" description="Basic residues" evidence="3">
    <location>
        <begin position="368"/>
        <end position="377"/>
    </location>
</feature>
<dbReference type="Gene3D" id="2.30.280.10">
    <property type="entry name" value="SRA-YDG"/>
    <property type="match status" value="1"/>
</dbReference>
<feature type="compositionally biased region" description="Low complexity" evidence="3">
    <location>
        <begin position="317"/>
        <end position="343"/>
    </location>
</feature>
<proteinExistence type="predicted"/>
<keyword evidence="6" id="KW-1185">Reference proteome</keyword>
<dbReference type="AlphaFoldDB" id="A0AAV5GMT6"/>
<dbReference type="PROSITE" id="PS51015">
    <property type="entry name" value="YDG"/>
    <property type="match status" value="1"/>
</dbReference>
<dbReference type="EMBL" id="BQKY01000009">
    <property type="protein sequence ID" value="GJN91513.1"/>
    <property type="molecule type" value="Genomic_DNA"/>
</dbReference>
<evidence type="ECO:0000256" key="1">
    <source>
        <dbReference type="ARBA" id="ARBA00023242"/>
    </source>
</evidence>
<feature type="compositionally biased region" description="Low complexity" evidence="3">
    <location>
        <begin position="358"/>
        <end position="367"/>
    </location>
</feature>
<feature type="region of interest" description="Disordered" evidence="3">
    <location>
        <begin position="31"/>
        <end position="85"/>
    </location>
</feature>
<comment type="caution">
    <text evidence="5">The sequence shown here is derived from an EMBL/GenBank/DDBJ whole genome shotgun (WGS) entry which is preliminary data.</text>
</comment>
<dbReference type="GO" id="GO:0016567">
    <property type="term" value="P:protein ubiquitination"/>
    <property type="evidence" value="ECO:0007669"/>
    <property type="project" value="TreeGrafter"/>
</dbReference>
<keyword evidence="1 2" id="KW-0539">Nucleus</keyword>
<feature type="compositionally biased region" description="Pro residues" evidence="3">
    <location>
        <begin position="52"/>
        <end position="62"/>
    </location>
</feature>
<dbReference type="InterPro" id="IPR036987">
    <property type="entry name" value="SRA-YDG_sf"/>
</dbReference>
<dbReference type="GO" id="GO:0044027">
    <property type="term" value="P:negative regulation of gene expression via chromosomal CpG island methylation"/>
    <property type="evidence" value="ECO:0007669"/>
    <property type="project" value="TreeGrafter"/>
</dbReference>
<feature type="compositionally biased region" description="Basic and acidic residues" evidence="3">
    <location>
        <begin position="67"/>
        <end position="76"/>
    </location>
</feature>
<sequence>MVFDYLAFVDQQVASNSALLAELEVPKLSSVRLVSESPSPVKPRTPKKPKVKPTPPATPSTPPTNKELVEDREKRGLRSSGRVKNQLLGLTPRKEERYVPSMVDDDDEEGGYWEGDKFVRTEGGSAPKSIGVRRHDPKKYGSIPGVQVNDVCMSRMEWSTLAVHGPPVSGIAIGNKGACVSLCTAGGSIYGDADHGERFTYSGSGGRDLGGTKDAPKNLRTAAQTSNMTWDHPPNAALLQSVKTGLPIRVLRGFKGEGPYAPKEGYIYSGLYQAVKSWIDKNADGLDVCRIALVRLPGQPPLSIHPDRQHMVKSPAGASRSESSSESMSRTTSGASASTAVTSPEPIAKTPTSRKRSASAAASPATPSKRRQTPRKA</sequence>
<evidence type="ECO:0000259" key="4">
    <source>
        <dbReference type="PROSITE" id="PS51015"/>
    </source>
</evidence>
<dbReference type="Proteomes" id="UP001342314">
    <property type="component" value="Unassembled WGS sequence"/>
</dbReference>
<dbReference type="Pfam" id="PF02182">
    <property type="entry name" value="SAD_SRA"/>
    <property type="match status" value="1"/>
</dbReference>
<dbReference type="PANTHER" id="PTHR14140:SF27">
    <property type="entry name" value="OS04G0289800 PROTEIN"/>
    <property type="match status" value="1"/>
</dbReference>
<protein>
    <recommendedName>
        <fullName evidence="4">YDG domain-containing protein</fullName>
    </recommendedName>
</protein>
<feature type="region of interest" description="Disordered" evidence="3">
    <location>
        <begin position="300"/>
        <end position="377"/>
    </location>
</feature>
<dbReference type="GO" id="GO:0005634">
    <property type="term" value="C:nucleus"/>
    <property type="evidence" value="ECO:0007669"/>
    <property type="project" value="UniProtKB-SubCell"/>
</dbReference>
<name>A0AAV5GMT6_9BASI</name>
<accession>A0AAV5GMT6</accession>
<dbReference type="SUPFAM" id="SSF88697">
    <property type="entry name" value="PUA domain-like"/>
    <property type="match status" value="1"/>
</dbReference>
<reference evidence="5 6" key="1">
    <citation type="submission" date="2021-12" db="EMBL/GenBank/DDBJ databases">
        <title>High titer production of polyol ester of fatty acids by Rhodotorula paludigena BS15 towards product separation-free biomass refinery.</title>
        <authorList>
            <person name="Mano J."/>
            <person name="Ono H."/>
            <person name="Tanaka T."/>
            <person name="Naito K."/>
            <person name="Sushida H."/>
            <person name="Ike M."/>
            <person name="Tokuyasu K."/>
            <person name="Kitaoka M."/>
        </authorList>
    </citation>
    <scope>NUCLEOTIDE SEQUENCE [LARGE SCALE GENOMIC DNA]</scope>
    <source>
        <strain evidence="5 6">BS15</strain>
    </source>
</reference>
<organism evidence="5 6">
    <name type="scientific">Rhodotorula paludigena</name>
    <dbReference type="NCBI Taxonomy" id="86838"/>
    <lineage>
        <taxon>Eukaryota</taxon>
        <taxon>Fungi</taxon>
        <taxon>Dikarya</taxon>
        <taxon>Basidiomycota</taxon>
        <taxon>Pucciniomycotina</taxon>
        <taxon>Microbotryomycetes</taxon>
        <taxon>Sporidiobolales</taxon>
        <taxon>Sporidiobolaceae</taxon>
        <taxon>Rhodotorula</taxon>
    </lineage>
</organism>
<gene>
    <name evidence="5" type="ORF">Rhopal_004536-T1</name>
</gene>
<evidence type="ECO:0000256" key="3">
    <source>
        <dbReference type="SAM" id="MobiDB-lite"/>
    </source>
</evidence>
<dbReference type="SMART" id="SM00466">
    <property type="entry name" value="SRA"/>
    <property type="match status" value="1"/>
</dbReference>
<dbReference type="InterPro" id="IPR003105">
    <property type="entry name" value="SRA_YDG"/>
</dbReference>
<evidence type="ECO:0000313" key="6">
    <source>
        <dbReference type="Proteomes" id="UP001342314"/>
    </source>
</evidence>
<dbReference type="GO" id="GO:0061630">
    <property type="term" value="F:ubiquitin protein ligase activity"/>
    <property type="evidence" value="ECO:0007669"/>
    <property type="project" value="TreeGrafter"/>
</dbReference>
<dbReference type="PANTHER" id="PTHR14140">
    <property type="entry name" value="E3 UBIQUITIN-PROTEIN LIGASE UHRF-RELATED"/>
    <property type="match status" value="1"/>
</dbReference>
<dbReference type="InterPro" id="IPR045134">
    <property type="entry name" value="UHRF1/2-like"/>
</dbReference>
<dbReference type="InterPro" id="IPR015947">
    <property type="entry name" value="PUA-like_sf"/>
</dbReference>
<feature type="domain" description="YDG" evidence="4">
    <location>
        <begin position="141"/>
        <end position="295"/>
    </location>
</feature>
<evidence type="ECO:0000313" key="5">
    <source>
        <dbReference type="EMBL" id="GJN91513.1"/>
    </source>
</evidence>